<dbReference type="GO" id="GO:1902413">
    <property type="term" value="P:negative regulation of mitotic cytokinesis"/>
    <property type="evidence" value="ECO:0007669"/>
    <property type="project" value="EnsemblFungi"/>
</dbReference>
<evidence type="ECO:0000259" key="7">
    <source>
        <dbReference type="PROSITE" id="PS50086"/>
    </source>
</evidence>
<reference evidence="8 9" key="1">
    <citation type="submission" date="2016-07" db="EMBL/GenBank/DDBJ databases">
        <title>Pervasive Adenine N6-methylation of Active Genes in Fungi.</title>
        <authorList>
            <consortium name="DOE Joint Genome Institute"/>
            <person name="Mondo S.J."/>
            <person name="Dannebaum R.O."/>
            <person name="Kuo R.C."/>
            <person name="Labutti K."/>
            <person name="Haridas S."/>
            <person name="Kuo A."/>
            <person name="Salamov A."/>
            <person name="Ahrendt S.R."/>
            <person name="Lipzen A."/>
            <person name="Sullivan W."/>
            <person name="Andreopoulos W.B."/>
            <person name="Clum A."/>
            <person name="Lindquist E."/>
            <person name="Daum C."/>
            <person name="Ramamoorthy G.K."/>
            <person name="Gryganskyi A."/>
            <person name="Culley D."/>
            <person name="Magnuson J.K."/>
            <person name="James T.Y."/>
            <person name="O'Malley M.A."/>
            <person name="Stajich J.E."/>
            <person name="Spatafora J.W."/>
            <person name="Visel A."/>
            <person name="Grigoriev I.V."/>
        </authorList>
    </citation>
    <scope>NUCLEOTIDE SEQUENCE [LARGE SCALE GENOMIC DNA]</scope>
    <source>
        <strain evidence="8 9">NRRL 1336</strain>
    </source>
</reference>
<dbReference type="PROSITE" id="PS50086">
    <property type="entry name" value="TBC_RABGAP"/>
    <property type="match status" value="1"/>
</dbReference>
<proteinExistence type="inferred from homology"/>
<dbReference type="GO" id="GO:0071957">
    <property type="term" value="C:old mitotic spindle pole body"/>
    <property type="evidence" value="ECO:0007669"/>
    <property type="project" value="EnsemblFungi"/>
</dbReference>
<dbReference type="Gene3D" id="1.10.8.270">
    <property type="entry name" value="putative rabgap domain of human tbc1 domain family member 14 like domains"/>
    <property type="match status" value="1"/>
</dbReference>
<comment type="caution">
    <text evidence="8">The sequence shown here is derived from an EMBL/GenBank/DDBJ whole genome shotgun (WGS) entry which is preliminary data.</text>
</comment>
<dbReference type="GO" id="GO:0031030">
    <property type="term" value="P:negative regulation of septation initiation signaling"/>
    <property type="evidence" value="ECO:0007669"/>
    <property type="project" value="EnsemblFungi"/>
</dbReference>
<dbReference type="GO" id="GO:1990334">
    <property type="term" value="C:Bfa1-Bub2 complex"/>
    <property type="evidence" value="ECO:0007669"/>
    <property type="project" value="EnsemblFungi"/>
</dbReference>
<dbReference type="PANTHER" id="PTHR22957:SF263">
    <property type="entry name" value="MITOTIC CHECK POINT PROTEIN BUB2"/>
    <property type="match status" value="1"/>
</dbReference>
<dbReference type="SUPFAM" id="SSF47923">
    <property type="entry name" value="Ypt/Rab-GAP domain of gyp1p"/>
    <property type="match status" value="2"/>
</dbReference>
<evidence type="ECO:0000256" key="4">
    <source>
        <dbReference type="ARBA" id="ARBA00023306"/>
    </source>
</evidence>
<protein>
    <submittedName>
        <fullName evidence="8">Rab-GTPase-TBC domain-domain-containing protein</fullName>
    </submittedName>
</protein>
<keyword evidence="6" id="KW-0812">Transmembrane</keyword>
<dbReference type="SMART" id="SM00164">
    <property type="entry name" value="TBC"/>
    <property type="match status" value="1"/>
</dbReference>
<organism evidence="8 9">
    <name type="scientific">Absidia repens</name>
    <dbReference type="NCBI Taxonomy" id="90262"/>
    <lineage>
        <taxon>Eukaryota</taxon>
        <taxon>Fungi</taxon>
        <taxon>Fungi incertae sedis</taxon>
        <taxon>Mucoromycota</taxon>
        <taxon>Mucoromycotina</taxon>
        <taxon>Mucoromycetes</taxon>
        <taxon>Mucorales</taxon>
        <taxon>Cunninghamellaceae</taxon>
        <taxon>Absidia</taxon>
    </lineage>
</organism>
<dbReference type="InterPro" id="IPR000195">
    <property type="entry name" value="Rab-GAP-TBC_dom"/>
</dbReference>
<dbReference type="STRING" id="90262.A0A1X2IKT7"/>
<accession>A0A1X2IKT7</accession>
<keyword evidence="3" id="KW-0206">Cytoskeleton</keyword>
<evidence type="ECO:0000256" key="3">
    <source>
        <dbReference type="ARBA" id="ARBA00023212"/>
    </source>
</evidence>
<dbReference type="FunFam" id="1.10.472.80:FF:000026">
    <property type="entry name" value="Mitotic check point protein (Bub2)"/>
    <property type="match status" value="1"/>
</dbReference>
<dbReference type="GO" id="GO:0035974">
    <property type="term" value="C:meiotic spindle pole body"/>
    <property type="evidence" value="ECO:0007669"/>
    <property type="project" value="EnsemblFungi"/>
</dbReference>
<feature type="transmembrane region" description="Helical" evidence="6">
    <location>
        <begin position="200"/>
        <end position="223"/>
    </location>
</feature>
<dbReference type="GO" id="GO:0005096">
    <property type="term" value="F:GTPase activator activity"/>
    <property type="evidence" value="ECO:0007669"/>
    <property type="project" value="EnsemblFungi"/>
</dbReference>
<dbReference type="EMBL" id="MCGE01000009">
    <property type="protein sequence ID" value="ORZ18129.1"/>
    <property type="molecule type" value="Genomic_DNA"/>
</dbReference>
<dbReference type="Gene3D" id="1.10.472.80">
    <property type="entry name" value="Ypt/Rab-GAP domain of gyp1p, domain 3"/>
    <property type="match status" value="1"/>
</dbReference>
<evidence type="ECO:0000256" key="5">
    <source>
        <dbReference type="ARBA" id="ARBA00061049"/>
    </source>
</evidence>
<dbReference type="FunFam" id="1.10.8.270:FF:000035">
    <property type="entry name" value="Cell cycle arrest protein BUB2"/>
    <property type="match status" value="1"/>
</dbReference>
<evidence type="ECO:0000256" key="1">
    <source>
        <dbReference type="ARBA" id="ARBA00004245"/>
    </source>
</evidence>
<evidence type="ECO:0000313" key="9">
    <source>
        <dbReference type="Proteomes" id="UP000193560"/>
    </source>
</evidence>
<keyword evidence="2" id="KW-0963">Cytoplasm</keyword>
<keyword evidence="6" id="KW-1133">Transmembrane helix</keyword>
<sequence>MEYSFDHIESILSREHTLPSESENSLMDLRIFILSNPYPAEKRGLLWKLLLRVTQISSTCYISLVQRGPSSMDTKIRNDTFRTMTTDDDFLEQVSEDMLIRPLNAFVWLCSSGIGADRHEERYYQAKFQSMFPAGGLTYVQGMNVLMAPFLMVMPEMEAFFTFTTFMWKWCPLYIQPNLRGVHCGTKLLDMCLKELDPQLYYLLLSKGFTASMYAIPSVMTFCACTPPSKELLRLWDVMFAFGLHLNILCIIAQLALIRTDLLSSPSPMKLLRKLPSLQADKIIKITLSSVKKLPPDLYELLVRHAYDESVAENLGIQLSAGITQSDDMNSLPPYLAEAFL</sequence>
<keyword evidence="9" id="KW-1185">Reference proteome</keyword>
<dbReference type="AlphaFoldDB" id="A0A1X2IKT7"/>
<comment type="subcellular location">
    <subcellularLocation>
        <location evidence="1">Cytoplasm</location>
        <location evidence="1">Cytoskeleton</location>
    </subcellularLocation>
</comment>
<evidence type="ECO:0000256" key="6">
    <source>
        <dbReference type="SAM" id="Phobius"/>
    </source>
</evidence>
<dbReference type="InterPro" id="IPR035969">
    <property type="entry name" value="Rab-GAP_TBC_sf"/>
</dbReference>
<name>A0A1X2IKT7_9FUNG</name>
<evidence type="ECO:0000256" key="2">
    <source>
        <dbReference type="ARBA" id="ARBA00022490"/>
    </source>
</evidence>
<dbReference type="PANTHER" id="PTHR22957">
    <property type="entry name" value="TBC1 DOMAIN FAMILY MEMBER GTPASE-ACTIVATING PROTEIN"/>
    <property type="match status" value="1"/>
</dbReference>
<evidence type="ECO:0000313" key="8">
    <source>
        <dbReference type="EMBL" id="ORZ18129.1"/>
    </source>
</evidence>
<comment type="similarity">
    <text evidence="5">Belongs to the BUB2 family.</text>
</comment>
<feature type="transmembrane region" description="Helical" evidence="6">
    <location>
        <begin position="235"/>
        <end position="257"/>
    </location>
</feature>
<dbReference type="OrthoDB" id="10263206at2759"/>
<dbReference type="Pfam" id="PF00566">
    <property type="entry name" value="RabGAP-TBC"/>
    <property type="match status" value="1"/>
</dbReference>
<dbReference type="GO" id="GO:1902543">
    <property type="term" value="P:negative regulation of protein localization to mitotic spindle pole body"/>
    <property type="evidence" value="ECO:0007669"/>
    <property type="project" value="EnsemblFungi"/>
</dbReference>
<keyword evidence="4" id="KW-0131">Cell cycle</keyword>
<feature type="domain" description="Rab-GAP TBC" evidence="7">
    <location>
        <begin position="37"/>
        <end position="243"/>
    </location>
</feature>
<gene>
    <name evidence="8" type="ORF">BCR42DRAFT_350685</name>
</gene>
<keyword evidence="6" id="KW-0472">Membrane</keyword>
<dbReference type="Proteomes" id="UP000193560">
    <property type="component" value="Unassembled WGS sequence"/>
</dbReference>